<dbReference type="Pfam" id="PF00126">
    <property type="entry name" value="HTH_1"/>
    <property type="match status" value="1"/>
</dbReference>
<dbReference type="SUPFAM" id="SSF46785">
    <property type="entry name" value="Winged helix' DNA-binding domain"/>
    <property type="match status" value="1"/>
</dbReference>
<dbReference type="GO" id="GO:0003700">
    <property type="term" value="F:DNA-binding transcription factor activity"/>
    <property type="evidence" value="ECO:0007669"/>
    <property type="project" value="InterPro"/>
</dbReference>
<dbReference type="GO" id="GO:0043565">
    <property type="term" value="F:sequence-specific DNA binding"/>
    <property type="evidence" value="ECO:0007669"/>
    <property type="project" value="TreeGrafter"/>
</dbReference>
<evidence type="ECO:0000256" key="2">
    <source>
        <dbReference type="ARBA" id="ARBA00023015"/>
    </source>
</evidence>
<dbReference type="InterPro" id="IPR036390">
    <property type="entry name" value="WH_DNA-bd_sf"/>
</dbReference>
<dbReference type="InterPro" id="IPR005119">
    <property type="entry name" value="LysR_subst-bd"/>
</dbReference>
<keyword evidence="4" id="KW-0804">Transcription</keyword>
<dbReference type="EMBL" id="CABPRZ010000023">
    <property type="protein sequence ID" value="VVE46694.1"/>
    <property type="molecule type" value="Genomic_DNA"/>
</dbReference>
<dbReference type="AlphaFoldDB" id="A0A5E4YDD0"/>
<evidence type="ECO:0000256" key="3">
    <source>
        <dbReference type="ARBA" id="ARBA00023125"/>
    </source>
</evidence>
<organism evidence="6 7">
    <name type="scientific">Pandoraea terrae</name>
    <dbReference type="NCBI Taxonomy" id="1537710"/>
    <lineage>
        <taxon>Bacteria</taxon>
        <taxon>Pseudomonadati</taxon>
        <taxon>Pseudomonadota</taxon>
        <taxon>Betaproteobacteria</taxon>
        <taxon>Burkholderiales</taxon>
        <taxon>Burkholderiaceae</taxon>
        <taxon>Pandoraea</taxon>
    </lineage>
</organism>
<dbReference type="GO" id="GO:0006351">
    <property type="term" value="P:DNA-templated transcription"/>
    <property type="evidence" value="ECO:0007669"/>
    <property type="project" value="TreeGrafter"/>
</dbReference>
<name>A0A5E4YDD0_9BURK</name>
<dbReference type="PANTHER" id="PTHR30537:SF79">
    <property type="entry name" value="TRANSCRIPTIONAL REGULATOR-RELATED"/>
    <property type="match status" value="1"/>
</dbReference>
<evidence type="ECO:0000313" key="6">
    <source>
        <dbReference type="EMBL" id="VVE46694.1"/>
    </source>
</evidence>
<dbReference type="PANTHER" id="PTHR30537">
    <property type="entry name" value="HTH-TYPE TRANSCRIPTIONAL REGULATOR"/>
    <property type="match status" value="1"/>
</dbReference>
<reference evidence="6 7" key="1">
    <citation type="submission" date="2019-08" db="EMBL/GenBank/DDBJ databases">
        <authorList>
            <person name="Peeters C."/>
        </authorList>
    </citation>
    <scope>NUCLEOTIDE SEQUENCE [LARGE SCALE GENOMIC DNA]</scope>
    <source>
        <strain evidence="6 7">LMG 30175</strain>
    </source>
</reference>
<feature type="domain" description="HTH lysR-type" evidence="5">
    <location>
        <begin position="7"/>
        <end position="64"/>
    </location>
</feature>
<evidence type="ECO:0000313" key="7">
    <source>
        <dbReference type="Proteomes" id="UP000414233"/>
    </source>
</evidence>
<gene>
    <name evidence="6" type="ORF">PTE30175_04346</name>
</gene>
<evidence type="ECO:0000256" key="4">
    <source>
        <dbReference type="ARBA" id="ARBA00023163"/>
    </source>
</evidence>
<dbReference type="PRINTS" id="PR00039">
    <property type="entry name" value="HTHLYSR"/>
</dbReference>
<accession>A0A5E4YDD0</accession>
<dbReference type="Pfam" id="PF03466">
    <property type="entry name" value="LysR_substrate"/>
    <property type="match status" value="1"/>
</dbReference>
<dbReference type="SUPFAM" id="SSF53850">
    <property type="entry name" value="Periplasmic binding protein-like II"/>
    <property type="match status" value="1"/>
</dbReference>
<keyword evidence="3" id="KW-0238">DNA-binding</keyword>
<protein>
    <submittedName>
        <fullName evidence="6">XRE family transcriptional regulator</fullName>
    </submittedName>
</protein>
<keyword evidence="7" id="KW-1185">Reference proteome</keyword>
<dbReference type="PROSITE" id="PS50931">
    <property type="entry name" value="HTH_LYSR"/>
    <property type="match status" value="1"/>
</dbReference>
<dbReference type="Proteomes" id="UP000414233">
    <property type="component" value="Unassembled WGS sequence"/>
</dbReference>
<comment type="similarity">
    <text evidence="1">Belongs to the LysR transcriptional regulatory family.</text>
</comment>
<dbReference type="FunFam" id="1.10.10.10:FF:000038">
    <property type="entry name" value="Glycine cleavage system transcriptional activator"/>
    <property type="match status" value="1"/>
</dbReference>
<dbReference type="Gene3D" id="3.40.190.10">
    <property type="entry name" value="Periplasmic binding protein-like II"/>
    <property type="match status" value="2"/>
</dbReference>
<evidence type="ECO:0000259" key="5">
    <source>
        <dbReference type="PROSITE" id="PS50931"/>
    </source>
</evidence>
<sequence>MDLRKLPNLSALRAFEAAARLESFSRAAEELFVTHGAISHQIRALEQELCVTLFARNGKRISLTTAGRQYAASIRAALFDIAQATRTLQAGTRSERRLVLSTMPSFAGRWLTPRIGRFIDRHPELEVELRCSADLVDFDRDDVDVALRLGKGGWPGLHVEAVLQEVFFPACSPRYNGGKLPQTLEELRGSTLLRSVGEPWQPWFEAAGHGDWPEPAHGMLYQDSGMLSQAAIVGQGVALVRRSLAVGDIMAGRLVRLFDVDSPCEWTYYFVCPPAAFQTERVRVFYQWFMEEIAAFKATMNVHRCSTPLPAGSMAALRPDVPGVGDVLALPPLGIRGAPEITESPDDSASPPGG</sequence>
<dbReference type="Gene3D" id="1.10.10.10">
    <property type="entry name" value="Winged helix-like DNA-binding domain superfamily/Winged helix DNA-binding domain"/>
    <property type="match status" value="1"/>
</dbReference>
<keyword evidence="2" id="KW-0805">Transcription regulation</keyword>
<dbReference type="RefSeq" id="WP_150699133.1">
    <property type="nucleotide sequence ID" value="NZ_CABPRZ010000023.1"/>
</dbReference>
<dbReference type="InterPro" id="IPR036388">
    <property type="entry name" value="WH-like_DNA-bd_sf"/>
</dbReference>
<evidence type="ECO:0000256" key="1">
    <source>
        <dbReference type="ARBA" id="ARBA00009437"/>
    </source>
</evidence>
<dbReference type="InterPro" id="IPR058163">
    <property type="entry name" value="LysR-type_TF_proteobact-type"/>
</dbReference>
<dbReference type="CDD" id="cd08432">
    <property type="entry name" value="PBP2_GcdR_TrpI_HvrB_AmpR_like"/>
    <property type="match status" value="1"/>
</dbReference>
<dbReference type="NCBIfam" id="NF008352">
    <property type="entry name" value="PRK11139.1"/>
    <property type="match status" value="1"/>
</dbReference>
<dbReference type="InterPro" id="IPR000847">
    <property type="entry name" value="LysR_HTH_N"/>
</dbReference>
<proteinExistence type="inferred from homology"/>
<dbReference type="OrthoDB" id="5526340at2"/>